<evidence type="ECO:0000259" key="2">
    <source>
        <dbReference type="PROSITE" id="PS50405"/>
    </source>
</evidence>
<dbReference type="FunFam" id="1.20.1050.10:FF:000044">
    <property type="entry name" value="Glutathione S-transferase"/>
    <property type="match status" value="1"/>
</dbReference>
<dbReference type="GO" id="GO:0004364">
    <property type="term" value="F:glutathione transferase activity"/>
    <property type="evidence" value="ECO:0007669"/>
    <property type="project" value="TreeGrafter"/>
</dbReference>
<dbReference type="Pfam" id="PF14497">
    <property type="entry name" value="GST_C_3"/>
    <property type="match status" value="1"/>
</dbReference>
<gene>
    <name evidence="3" type="ORF">PENTCL1PPCAC_3803</name>
</gene>
<dbReference type="Pfam" id="PF02798">
    <property type="entry name" value="GST_N"/>
    <property type="match status" value="1"/>
</dbReference>
<dbReference type="CDD" id="cd03192">
    <property type="entry name" value="GST_C_Sigma_like"/>
    <property type="match status" value="1"/>
</dbReference>
<accession>A0AAV5SLT3</accession>
<feature type="non-terminal residue" evidence="3">
    <location>
        <position position="1"/>
    </location>
</feature>
<dbReference type="PANTHER" id="PTHR11571">
    <property type="entry name" value="GLUTATHIONE S-TRANSFERASE"/>
    <property type="match status" value="1"/>
</dbReference>
<dbReference type="InterPro" id="IPR004046">
    <property type="entry name" value="GST_C"/>
</dbReference>
<dbReference type="SUPFAM" id="SSF52833">
    <property type="entry name" value="Thioredoxin-like"/>
    <property type="match status" value="1"/>
</dbReference>
<protein>
    <recommendedName>
        <fullName evidence="5">Glutathione S-transferase</fullName>
    </recommendedName>
</protein>
<dbReference type="Gene3D" id="1.20.1050.10">
    <property type="match status" value="1"/>
</dbReference>
<dbReference type="InterPro" id="IPR036282">
    <property type="entry name" value="Glutathione-S-Trfase_C_sf"/>
</dbReference>
<evidence type="ECO:0000313" key="3">
    <source>
        <dbReference type="EMBL" id="GMS81628.1"/>
    </source>
</evidence>
<keyword evidence="4" id="KW-1185">Reference proteome</keyword>
<dbReference type="PANTHER" id="PTHR11571:SF256">
    <property type="entry name" value="GST C-TERMINAL DOMAIN-CONTAINING PROTEIN-RELATED"/>
    <property type="match status" value="1"/>
</dbReference>
<dbReference type="AlphaFoldDB" id="A0AAV5SLT3"/>
<proteinExistence type="predicted"/>
<dbReference type="SFLD" id="SFLDS00019">
    <property type="entry name" value="Glutathione_Transferase_(cytos"/>
    <property type="match status" value="1"/>
</dbReference>
<dbReference type="InterPro" id="IPR004045">
    <property type="entry name" value="Glutathione_S-Trfase_N"/>
</dbReference>
<dbReference type="EMBL" id="BTSX01000001">
    <property type="protein sequence ID" value="GMS81628.1"/>
    <property type="molecule type" value="Genomic_DNA"/>
</dbReference>
<dbReference type="InterPro" id="IPR010987">
    <property type="entry name" value="Glutathione-S-Trfase_C-like"/>
</dbReference>
<evidence type="ECO:0000259" key="1">
    <source>
        <dbReference type="PROSITE" id="PS50404"/>
    </source>
</evidence>
<evidence type="ECO:0000313" key="4">
    <source>
        <dbReference type="Proteomes" id="UP001432027"/>
    </source>
</evidence>
<dbReference type="SUPFAM" id="SSF47616">
    <property type="entry name" value="GST C-terminal domain-like"/>
    <property type="match status" value="1"/>
</dbReference>
<dbReference type="InterPro" id="IPR050213">
    <property type="entry name" value="GST_superfamily"/>
</dbReference>
<dbReference type="Proteomes" id="UP001432027">
    <property type="component" value="Unassembled WGS sequence"/>
</dbReference>
<dbReference type="PROSITE" id="PS50405">
    <property type="entry name" value="GST_CTER"/>
    <property type="match status" value="1"/>
</dbReference>
<dbReference type="InterPro" id="IPR036249">
    <property type="entry name" value="Thioredoxin-like_sf"/>
</dbReference>
<feature type="domain" description="GST N-terminal" evidence="1">
    <location>
        <begin position="1"/>
        <end position="69"/>
    </location>
</feature>
<feature type="domain" description="GST C-terminal" evidence="2">
    <location>
        <begin position="71"/>
        <end position="199"/>
    </location>
</feature>
<sequence length="199" mass="22755">ILQVTRQLFFLSGTPFEDARVVAEEWKTLKESEYNSAFNKLPFLEIDDRVLPQSSAINRYLANLFGFAGKTPFESARIDALADQFKDYWTELVPFMYAMYSKDKDPVAFEEKKKEVAIPARDKLFGILEKEYKVNGSTGFLVGDSVSWVDLLIADHVDVIENVAPGFCDGFSGLKEHHKTVTSIPKLREWLKTRPQNKH</sequence>
<dbReference type="GO" id="GO:0006749">
    <property type="term" value="P:glutathione metabolic process"/>
    <property type="evidence" value="ECO:0007669"/>
    <property type="project" value="TreeGrafter"/>
</dbReference>
<name>A0AAV5SLT3_9BILA</name>
<dbReference type="Gene3D" id="3.40.30.10">
    <property type="entry name" value="Glutaredoxin"/>
    <property type="match status" value="1"/>
</dbReference>
<organism evidence="3 4">
    <name type="scientific">Pristionchus entomophagus</name>
    <dbReference type="NCBI Taxonomy" id="358040"/>
    <lineage>
        <taxon>Eukaryota</taxon>
        <taxon>Metazoa</taxon>
        <taxon>Ecdysozoa</taxon>
        <taxon>Nematoda</taxon>
        <taxon>Chromadorea</taxon>
        <taxon>Rhabditida</taxon>
        <taxon>Rhabditina</taxon>
        <taxon>Diplogasteromorpha</taxon>
        <taxon>Diplogasteroidea</taxon>
        <taxon>Neodiplogasteridae</taxon>
        <taxon>Pristionchus</taxon>
    </lineage>
</organism>
<dbReference type="PROSITE" id="PS50404">
    <property type="entry name" value="GST_NTER"/>
    <property type="match status" value="1"/>
</dbReference>
<reference evidence="3" key="1">
    <citation type="submission" date="2023-10" db="EMBL/GenBank/DDBJ databases">
        <title>Genome assembly of Pristionchus species.</title>
        <authorList>
            <person name="Yoshida K."/>
            <person name="Sommer R.J."/>
        </authorList>
    </citation>
    <scope>NUCLEOTIDE SEQUENCE</scope>
    <source>
        <strain evidence="3">RS0144</strain>
    </source>
</reference>
<comment type="caution">
    <text evidence="3">The sequence shown here is derived from an EMBL/GenBank/DDBJ whole genome shotgun (WGS) entry which is preliminary data.</text>
</comment>
<evidence type="ECO:0008006" key="5">
    <source>
        <dbReference type="Google" id="ProtNLM"/>
    </source>
</evidence>
<dbReference type="InterPro" id="IPR040079">
    <property type="entry name" value="Glutathione_S-Trfase"/>
</dbReference>